<accession>A0ACB5SF40</accession>
<organism evidence="1 2">
    <name type="scientific">Neofusicoccum parvum</name>
    <dbReference type="NCBI Taxonomy" id="310453"/>
    <lineage>
        <taxon>Eukaryota</taxon>
        <taxon>Fungi</taxon>
        <taxon>Dikarya</taxon>
        <taxon>Ascomycota</taxon>
        <taxon>Pezizomycotina</taxon>
        <taxon>Dothideomycetes</taxon>
        <taxon>Dothideomycetes incertae sedis</taxon>
        <taxon>Botryosphaeriales</taxon>
        <taxon>Botryosphaeriaceae</taxon>
        <taxon>Neofusicoccum</taxon>
    </lineage>
</organism>
<name>A0ACB5SF40_9PEZI</name>
<dbReference type="Proteomes" id="UP001165186">
    <property type="component" value="Unassembled WGS sequence"/>
</dbReference>
<comment type="caution">
    <text evidence="1">The sequence shown here is derived from an EMBL/GenBank/DDBJ whole genome shotgun (WGS) entry which is preliminary data.</text>
</comment>
<sequence length="552" mass="63285">MLVIDVQQHCLRDCPPHGRYVTLSYCWPRSTKLTTTTANVAELRQPDALKDRLHLLPWTIRDAITCAQRMGEKYLWIDALCIIQDSEDHKKSQIYQMDKIYTGSSLTLVAAYKVPAGQDEPCSGLPGLRPNSRNVHQHVQTAGDLTLAVPLDTLSNILEQTRWDYRAWTFQERMMSCRSLYFTDAQVYFQCTCAVFCEDSVGEGADLAAKIYPGSNLWNGISQQTMNDSNSLASHMSRRPYATSGAAISAIQILSADYSGRSMSDPSDIFHAFHGVQNVLEVSVGTRFWYGVPELYLDWGILWTLREKRVRRQAKINVGSRVIQAPSWSWAGWQARSEHGSYFYVSNVRSEVPWFMVSHFGRVLYLDVSSFREDVRFTGRNRRVRPMKTPPKEILEASVLRNAVDLESEEWRYPRYLACQTAVTSFKLVISETVALGDHGKIWQGVALNMAILDRKDRWAGSIMLDRTWIAENIAGMRDFQFMLLSRSERMIELVGEPAYFDRMQFEERDWCLLNVMMVDIRGDVAERLGVGFIHEDSWVDGEPRECFIKLE</sequence>
<evidence type="ECO:0000313" key="1">
    <source>
        <dbReference type="EMBL" id="GME37613.1"/>
    </source>
</evidence>
<gene>
    <name evidence="1" type="primary">g5150</name>
    <name evidence="1" type="ORF">NpPPO83_00005150</name>
</gene>
<dbReference type="EMBL" id="BSXG01000330">
    <property type="protein sequence ID" value="GME37613.1"/>
    <property type="molecule type" value="Genomic_DNA"/>
</dbReference>
<keyword evidence="2" id="KW-1185">Reference proteome</keyword>
<evidence type="ECO:0000313" key="2">
    <source>
        <dbReference type="Proteomes" id="UP001165186"/>
    </source>
</evidence>
<proteinExistence type="predicted"/>
<protein>
    <submittedName>
        <fullName evidence="1">Het-domain-containing protein</fullName>
    </submittedName>
</protein>
<reference evidence="1" key="1">
    <citation type="submission" date="2024-09" db="EMBL/GenBank/DDBJ databases">
        <title>Draft Genome Sequences of Neofusicoccum parvum.</title>
        <authorList>
            <person name="Ashida A."/>
            <person name="Camagna M."/>
            <person name="Tanaka A."/>
            <person name="Takemoto D."/>
        </authorList>
    </citation>
    <scope>NUCLEOTIDE SEQUENCE</scope>
    <source>
        <strain evidence="1">PPO83</strain>
    </source>
</reference>